<proteinExistence type="predicted"/>
<dbReference type="AlphaFoldDB" id="A0A5N7MXC4"/>
<accession>A0A5N7MXC4</accession>
<dbReference type="InterPro" id="IPR029787">
    <property type="entry name" value="Nucleotide_cyclase"/>
</dbReference>
<reference evidence="6 7" key="1">
    <citation type="journal article" date="2019" name="Syst. Appl. Microbiol.">
        <title>Microvirga tunisiensis sp. nov., a root nodule symbiotic bacterium isolated from Lupinus micranthus and L. luteus grown in Northern Tunisia.</title>
        <authorList>
            <person name="Msaddak A."/>
            <person name="Rejili M."/>
            <person name="Duran D."/>
            <person name="Mars M."/>
            <person name="Palacios J.M."/>
            <person name="Ruiz-Argueso T."/>
            <person name="Rey L."/>
            <person name="Imperial J."/>
        </authorList>
    </citation>
    <scope>NUCLEOTIDE SEQUENCE [LARGE SCALE GENOMIC DNA]</scope>
    <source>
        <strain evidence="6 7">Lmie10</strain>
    </source>
</reference>
<dbReference type="PANTHER" id="PTHR16305">
    <property type="entry name" value="TESTICULAR SOLUBLE ADENYLYL CYCLASE"/>
    <property type="match status" value="1"/>
</dbReference>
<evidence type="ECO:0000256" key="1">
    <source>
        <dbReference type="ARBA" id="ARBA00022741"/>
    </source>
</evidence>
<dbReference type="PANTHER" id="PTHR16305:SF28">
    <property type="entry name" value="GUANYLATE CYCLASE DOMAIN-CONTAINING PROTEIN"/>
    <property type="match status" value="1"/>
</dbReference>
<dbReference type="SUPFAM" id="SSF52540">
    <property type="entry name" value="P-loop containing nucleoside triphosphate hydrolases"/>
    <property type="match status" value="1"/>
</dbReference>
<dbReference type="Gene3D" id="1.10.150.50">
    <property type="entry name" value="Transcription Factor, Ets-1"/>
    <property type="match status" value="1"/>
</dbReference>
<organism evidence="6 7">
    <name type="scientific">Microvirga tunisiensis</name>
    <dbReference type="NCBI Taxonomy" id="2108360"/>
    <lineage>
        <taxon>Bacteria</taxon>
        <taxon>Pseudomonadati</taxon>
        <taxon>Pseudomonadota</taxon>
        <taxon>Alphaproteobacteria</taxon>
        <taxon>Hyphomicrobiales</taxon>
        <taxon>Methylobacteriaceae</taxon>
        <taxon>Microvirga</taxon>
    </lineage>
</organism>
<evidence type="ECO:0000259" key="4">
    <source>
        <dbReference type="PROSITE" id="PS50105"/>
    </source>
</evidence>
<protein>
    <submittedName>
        <fullName evidence="6">AAA family ATPase</fullName>
    </submittedName>
</protein>
<feature type="region of interest" description="Disordered" evidence="3">
    <location>
        <begin position="640"/>
        <end position="661"/>
    </location>
</feature>
<feature type="domain" description="SAM" evidence="4">
    <location>
        <begin position="1"/>
        <end position="61"/>
    </location>
</feature>
<dbReference type="InterPro" id="IPR027417">
    <property type="entry name" value="P-loop_NTPase"/>
</dbReference>
<dbReference type="OrthoDB" id="9785312at2"/>
<evidence type="ECO:0000313" key="6">
    <source>
        <dbReference type="EMBL" id="MPR31159.1"/>
    </source>
</evidence>
<dbReference type="EMBL" id="VOSK01000560">
    <property type="protein sequence ID" value="MPR31159.1"/>
    <property type="molecule type" value="Genomic_DNA"/>
</dbReference>
<dbReference type="Gene3D" id="3.40.50.300">
    <property type="entry name" value="P-loop containing nucleotide triphosphate hydrolases"/>
    <property type="match status" value="1"/>
</dbReference>
<evidence type="ECO:0000313" key="7">
    <source>
        <dbReference type="Proteomes" id="UP000403266"/>
    </source>
</evidence>
<keyword evidence="1" id="KW-0547">Nucleotide-binding</keyword>
<dbReference type="GO" id="GO:0009190">
    <property type="term" value="P:cyclic nucleotide biosynthetic process"/>
    <property type="evidence" value="ECO:0007669"/>
    <property type="project" value="InterPro"/>
</dbReference>
<dbReference type="CDD" id="cd09487">
    <property type="entry name" value="SAM_superfamily"/>
    <property type="match status" value="1"/>
</dbReference>
<feature type="non-terminal residue" evidence="6">
    <location>
        <position position="661"/>
    </location>
</feature>
<dbReference type="GO" id="GO:0004016">
    <property type="term" value="F:adenylate cyclase activity"/>
    <property type="evidence" value="ECO:0007669"/>
    <property type="project" value="TreeGrafter"/>
</dbReference>
<dbReference type="Gene3D" id="3.30.70.1230">
    <property type="entry name" value="Nucleotide cyclase"/>
    <property type="match status" value="1"/>
</dbReference>
<dbReference type="InterPro" id="IPR001054">
    <property type="entry name" value="A/G_cyclase"/>
</dbReference>
<dbReference type="SUPFAM" id="SSF55073">
    <property type="entry name" value="Nucleotide cyclase"/>
    <property type="match status" value="1"/>
</dbReference>
<comment type="caution">
    <text evidence="6">The sequence shown here is derived from an EMBL/GenBank/DDBJ whole genome shotgun (WGS) entry which is preliminary data.</text>
</comment>
<dbReference type="Pfam" id="PF00211">
    <property type="entry name" value="Guanylate_cyc"/>
    <property type="match status" value="1"/>
</dbReference>
<dbReference type="Pfam" id="PF07647">
    <property type="entry name" value="SAM_2"/>
    <property type="match status" value="1"/>
</dbReference>
<keyword evidence="7" id="KW-1185">Reference proteome</keyword>
<sequence length="661" mass="72113">MDEMERWLAPLGLAQLAPVLRAHDVDLEILPELSEAELEKLGLSLGQRKKLLKAVAGLSHQSLSAACSAKPTPSLNDVSSAERRQLTVMFCDLVGSTAMASRLDPEDLREIIGAYQKRVAKVVARYDGFVAKYMGDGVLVYFGYPQAHEDDVERAVRAGLKLADTIHRVRLQADVEPLQIRIGIATGIVVVGDLVGFGEAQERGVVGETPNLAARLQALAEPNAVVVAASTYHLIGGLFEYEDLGALEVKGYAEPVRVWRVCGPSAAAGRYEALHPATAVTPLVGREEEIELLLRRWRRAKSGDGQVVLVSGEPGIGKSRLIAALQERIEGEPQTRLRYFCSPYHQDSALHPILEQLERAAGFSRDDTPAIRLEKLDTLLSQASPLDHDVALVAELLSLPVMDRYPPHAFTPQRKKEKTFEVLLRQLEALVRWQPVLMIFEDVHWIDPTSHELLDLIIERVRHLPVLLLATFRPEFPPPWIGRPHVTTVTLNRLDGRDGAALVKRVAGSKSGLSGDIVDEIVERADGVPLFVEELTKAVLEADAHDDDGASGTLSAVPRPALGIPATLHALLMARLDRLGPAPKEIAQIGAAVGREFSYELLAAIAPRNGMELQTALDPLDPRPRGFDELGMAEEGQAFRGDQHLDASRHSGLTADQAGAF</sequence>
<dbReference type="SUPFAM" id="SSF47769">
    <property type="entry name" value="SAM/Pointed domain"/>
    <property type="match status" value="1"/>
</dbReference>
<feature type="domain" description="Guanylate cyclase" evidence="5">
    <location>
        <begin position="87"/>
        <end position="217"/>
    </location>
</feature>
<dbReference type="Proteomes" id="UP000403266">
    <property type="component" value="Unassembled WGS sequence"/>
</dbReference>
<dbReference type="GO" id="GO:0035556">
    <property type="term" value="P:intracellular signal transduction"/>
    <property type="evidence" value="ECO:0007669"/>
    <property type="project" value="InterPro"/>
</dbReference>
<dbReference type="CDD" id="cd07302">
    <property type="entry name" value="CHD"/>
    <property type="match status" value="1"/>
</dbReference>
<dbReference type="Pfam" id="PF13191">
    <property type="entry name" value="AAA_16"/>
    <property type="match status" value="1"/>
</dbReference>
<evidence type="ECO:0000256" key="3">
    <source>
        <dbReference type="SAM" id="MobiDB-lite"/>
    </source>
</evidence>
<name>A0A5N7MXC4_9HYPH</name>
<dbReference type="SMART" id="SM00454">
    <property type="entry name" value="SAM"/>
    <property type="match status" value="1"/>
</dbReference>
<dbReference type="GO" id="GO:0005524">
    <property type="term" value="F:ATP binding"/>
    <property type="evidence" value="ECO:0007669"/>
    <property type="project" value="UniProtKB-KW"/>
</dbReference>
<dbReference type="InterPro" id="IPR001660">
    <property type="entry name" value="SAM"/>
</dbReference>
<evidence type="ECO:0000259" key="5">
    <source>
        <dbReference type="PROSITE" id="PS50125"/>
    </source>
</evidence>
<keyword evidence="2" id="KW-0067">ATP-binding</keyword>
<dbReference type="InterPro" id="IPR041664">
    <property type="entry name" value="AAA_16"/>
</dbReference>
<dbReference type="InterPro" id="IPR013761">
    <property type="entry name" value="SAM/pointed_sf"/>
</dbReference>
<dbReference type="GO" id="GO:0005737">
    <property type="term" value="C:cytoplasm"/>
    <property type="evidence" value="ECO:0007669"/>
    <property type="project" value="TreeGrafter"/>
</dbReference>
<dbReference type="SMART" id="SM00044">
    <property type="entry name" value="CYCc"/>
    <property type="match status" value="1"/>
</dbReference>
<dbReference type="PROSITE" id="PS50125">
    <property type="entry name" value="GUANYLATE_CYCLASE_2"/>
    <property type="match status" value="1"/>
</dbReference>
<dbReference type="PROSITE" id="PS50105">
    <property type="entry name" value="SAM_DOMAIN"/>
    <property type="match status" value="1"/>
</dbReference>
<gene>
    <name evidence="6" type="ORF">FS320_41250</name>
</gene>
<evidence type="ECO:0000256" key="2">
    <source>
        <dbReference type="ARBA" id="ARBA00022840"/>
    </source>
</evidence>